<evidence type="ECO:0000313" key="2">
    <source>
        <dbReference type="EMBL" id="OAH49797.1"/>
    </source>
</evidence>
<evidence type="ECO:0000313" key="3">
    <source>
        <dbReference type="Proteomes" id="UP000076998"/>
    </source>
</evidence>
<dbReference type="InterPro" id="IPR025402">
    <property type="entry name" value="DMP19_C"/>
</dbReference>
<sequence length="132" mass="14417">MSSASDAIWNRAVDFDVAATLAGDLAARRVLTFHGMVQNGGFWYAIEVHSTDDEFPLNAIADGYRTLGLEATAEAVDRATSEYDETAGIGDDEAWGEAEERVNGEYRIEDEDILAAIERTLAQEPELFAPTD</sequence>
<proteinExistence type="predicted"/>
<gene>
    <name evidence="2" type="ORF">AYL44_09425</name>
</gene>
<dbReference type="Pfam" id="PF14300">
    <property type="entry name" value="DMP19"/>
    <property type="match status" value="1"/>
</dbReference>
<feature type="domain" description="DNA mimic protein DMP19 C-terminal" evidence="1">
    <location>
        <begin position="30"/>
        <end position="106"/>
    </location>
</feature>
<dbReference type="AlphaFoldDB" id="A0A177K9P4"/>
<comment type="caution">
    <text evidence="2">The sequence shown here is derived from an EMBL/GenBank/DDBJ whole genome shotgun (WGS) entry which is preliminary data.</text>
</comment>
<organism evidence="2 3">
    <name type="scientific">Microbacterium oleivorans</name>
    <dbReference type="NCBI Taxonomy" id="273677"/>
    <lineage>
        <taxon>Bacteria</taxon>
        <taxon>Bacillati</taxon>
        <taxon>Actinomycetota</taxon>
        <taxon>Actinomycetes</taxon>
        <taxon>Micrococcales</taxon>
        <taxon>Microbacteriaceae</taxon>
        <taxon>Microbacterium</taxon>
    </lineage>
</organism>
<dbReference type="Proteomes" id="UP000076998">
    <property type="component" value="Unassembled WGS sequence"/>
</dbReference>
<evidence type="ECO:0000259" key="1">
    <source>
        <dbReference type="Pfam" id="PF14300"/>
    </source>
</evidence>
<dbReference type="EMBL" id="LSTV01000003">
    <property type="protein sequence ID" value="OAH49797.1"/>
    <property type="molecule type" value="Genomic_DNA"/>
</dbReference>
<accession>A0A177K9P4</accession>
<dbReference type="OrthoDB" id="5147630at2"/>
<reference evidence="2 3" key="1">
    <citation type="submission" date="2016-02" db="EMBL/GenBank/DDBJ databases">
        <authorList>
            <person name="Wen L."/>
            <person name="He K."/>
            <person name="Yang H."/>
        </authorList>
    </citation>
    <scope>NUCLEOTIDE SEQUENCE [LARGE SCALE GENOMIC DNA]</scope>
    <source>
        <strain evidence="2 3">CD11_3</strain>
    </source>
</reference>
<name>A0A177K9P4_9MICO</name>
<dbReference type="RefSeq" id="WP_064003042.1">
    <property type="nucleotide sequence ID" value="NZ_LSTV01000003.1"/>
</dbReference>
<protein>
    <recommendedName>
        <fullName evidence="1">DNA mimic protein DMP19 C-terminal domain-containing protein</fullName>
    </recommendedName>
</protein>